<dbReference type="SUPFAM" id="SSF46458">
    <property type="entry name" value="Globin-like"/>
    <property type="match status" value="1"/>
</dbReference>
<dbReference type="HAMAP" id="MF_01252">
    <property type="entry name" value="Hmp"/>
    <property type="match status" value="1"/>
</dbReference>
<dbReference type="GO" id="GO:0046872">
    <property type="term" value="F:metal ion binding"/>
    <property type="evidence" value="ECO:0007669"/>
    <property type="project" value="UniProtKB-KW"/>
</dbReference>
<dbReference type="FunFam" id="1.10.490.10:FF:000003">
    <property type="entry name" value="Flavohemoprotein"/>
    <property type="match status" value="1"/>
</dbReference>
<evidence type="ECO:0000313" key="20">
    <source>
        <dbReference type="EMBL" id="RIX78877.1"/>
    </source>
</evidence>
<organism evidence="20 21">
    <name type="scientific">Acidovorax cavernicola</name>
    <dbReference type="NCBI Taxonomy" id="1675792"/>
    <lineage>
        <taxon>Bacteria</taxon>
        <taxon>Pseudomonadati</taxon>
        <taxon>Pseudomonadota</taxon>
        <taxon>Betaproteobacteria</taxon>
        <taxon>Burkholderiales</taxon>
        <taxon>Comamonadaceae</taxon>
        <taxon>Acidovorax</taxon>
    </lineage>
</organism>
<feature type="site" description="Influences the redox potential of the prosthetic heme and FAD groups" evidence="17">
    <location>
        <position position="385"/>
    </location>
</feature>
<dbReference type="InterPro" id="IPR009050">
    <property type="entry name" value="Globin-like_sf"/>
</dbReference>
<dbReference type="EMBL" id="QXMN01000018">
    <property type="protein sequence ID" value="RIX78877.1"/>
    <property type="molecule type" value="Genomic_DNA"/>
</dbReference>
<dbReference type="GO" id="GO:0071949">
    <property type="term" value="F:FAD binding"/>
    <property type="evidence" value="ECO:0007669"/>
    <property type="project" value="InterPro"/>
</dbReference>
<evidence type="ECO:0000256" key="5">
    <source>
        <dbReference type="ARBA" id="ARBA00022617"/>
    </source>
</evidence>
<keyword evidence="21" id="KW-1185">Reference proteome</keyword>
<dbReference type="EC" id="1.14.12.17" evidence="17"/>
<comment type="catalytic activity">
    <reaction evidence="15 17">
        <text>2 nitric oxide + NADH + 2 O2 = 2 nitrate + NAD(+) + H(+)</text>
        <dbReference type="Rhea" id="RHEA:19469"/>
        <dbReference type="ChEBI" id="CHEBI:15378"/>
        <dbReference type="ChEBI" id="CHEBI:15379"/>
        <dbReference type="ChEBI" id="CHEBI:16480"/>
        <dbReference type="ChEBI" id="CHEBI:17632"/>
        <dbReference type="ChEBI" id="CHEBI:57540"/>
        <dbReference type="ChEBI" id="CHEBI:57945"/>
        <dbReference type="EC" id="1.14.12.17"/>
    </reaction>
</comment>
<dbReference type="GO" id="GO:0019825">
    <property type="term" value="F:oxygen binding"/>
    <property type="evidence" value="ECO:0007669"/>
    <property type="project" value="InterPro"/>
</dbReference>
<evidence type="ECO:0000313" key="21">
    <source>
        <dbReference type="Proteomes" id="UP000265619"/>
    </source>
</evidence>
<proteinExistence type="inferred from homology"/>
<comment type="function">
    <text evidence="14 17">Is involved in NO detoxification in an aerobic process, termed nitric oxide dioxygenase (NOD) reaction that utilizes O(2) and NAD(P)H to convert NO to nitrate, which protects the bacterium from various noxious nitrogen compounds. Therefore, plays a central role in the inducible response to nitrosative stress.</text>
</comment>
<dbReference type="PROSITE" id="PS51384">
    <property type="entry name" value="FAD_FR"/>
    <property type="match status" value="1"/>
</dbReference>
<feature type="region of interest" description="Reductase" evidence="17">
    <location>
        <begin position="149"/>
        <end position="397"/>
    </location>
</feature>
<evidence type="ECO:0000256" key="4">
    <source>
        <dbReference type="ARBA" id="ARBA00022575"/>
    </source>
</evidence>
<evidence type="ECO:0000259" key="19">
    <source>
        <dbReference type="PROSITE" id="PS51384"/>
    </source>
</evidence>
<dbReference type="NCBIfam" id="NF009805">
    <property type="entry name" value="PRK13289.1"/>
    <property type="match status" value="1"/>
</dbReference>
<dbReference type="Pfam" id="PF00970">
    <property type="entry name" value="FAD_binding_6"/>
    <property type="match status" value="1"/>
</dbReference>
<dbReference type="InterPro" id="IPR001433">
    <property type="entry name" value="OxRdtase_FAD/NAD-bd"/>
</dbReference>
<dbReference type="GO" id="GO:0005344">
    <property type="term" value="F:oxygen carrier activity"/>
    <property type="evidence" value="ECO:0007669"/>
    <property type="project" value="UniProtKB-UniRule"/>
</dbReference>
<comment type="catalytic activity">
    <reaction evidence="16 17">
        <text>2 nitric oxide + NADPH + 2 O2 = 2 nitrate + NADP(+) + H(+)</text>
        <dbReference type="Rhea" id="RHEA:19465"/>
        <dbReference type="ChEBI" id="CHEBI:15378"/>
        <dbReference type="ChEBI" id="CHEBI:15379"/>
        <dbReference type="ChEBI" id="CHEBI:16480"/>
        <dbReference type="ChEBI" id="CHEBI:17632"/>
        <dbReference type="ChEBI" id="CHEBI:57783"/>
        <dbReference type="ChEBI" id="CHEBI:58349"/>
        <dbReference type="EC" id="1.14.12.17"/>
    </reaction>
</comment>
<evidence type="ECO:0000256" key="8">
    <source>
        <dbReference type="ARBA" id="ARBA00022723"/>
    </source>
</evidence>
<evidence type="ECO:0000256" key="2">
    <source>
        <dbReference type="ARBA" id="ARBA00008414"/>
    </source>
</evidence>
<dbReference type="Pfam" id="PF00175">
    <property type="entry name" value="NAD_binding_1"/>
    <property type="match status" value="1"/>
</dbReference>
<dbReference type="SUPFAM" id="SSF52343">
    <property type="entry name" value="Ferredoxin reductase-like, C-terminal NADP-linked domain"/>
    <property type="match status" value="1"/>
</dbReference>
<keyword evidence="9 17" id="KW-0274">FAD</keyword>
<dbReference type="InterPro" id="IPR012292">
    <property type="entry name" value="Globin/Proto"/>
</dbReference>
<dbReference type="SUPFAM" id="SSF63380">
    <property type="entry name" value="Riboflavin synthase domain-like"/>
    <property type="match status" value="1"/>
</dbReference>
<keyword evidence="13 17" id="KW-0520">NAD</keyword>
<dbReference type="GO" id="GO:0046210">
    <property type="term" value="P:nitric oxide catabolic process"/>
    <property type="evidence" value="ECO:0007669"/>
    <property type="project" value="TreeGrafter"/>
</dbReference>
<keyword evidence="10 17" id="KW-0521">NADP</keyword>
<feature type="binding site" description="proximal binding residue" evidence="17">
    <location>
        <position position="85"/>
    </location>
    <ligand>
        <name>heme b</name>
        <dbReference type="ChEBI" id="CHEBI:60344"/>
    </ligand>
    <ligandPart>
        <name>Fe</name>
        <dbReference type="ChEBI" id="CHEBI:18248"/>
    </ligandPart>
</feature>
<evidence type="ECO:0000256" key="1">
    <source>
        <dbReference type="ARBA" id="ARBA00006401"/>
    </source>
</evidence>
<evidence type="ECO:0000256" key="3">
    <source>
        <dbReference type="ARBA" id="ARBA00022448"/>
    </source>
</evidence>
<dbReference type="InterPro" id="IPR017938">
    <property type="entry name" value="Riboflavin_synthase-like_b-brl"/>
</dbReference>
<dbReference type="InterPro" id="IPR008333">
    <property type="entry name" value="Cbr1-like_FAD-bd_dom"/>
</dbReference>
<dbReference type="PANTHER" id="PTHR43396">
    <property type="entry name" value="FLAVOHEMOPROTEIN"/>
    <property type="match status" value="1"/>
</dbReference>
<dbReference type="AlphaFoldDB" id="A0A9X8D4H7"/>
<feature type="domain" description="Globin" evidence="18">
    <location>
        <begin position="1"/>
        <end position="138"/>
    </location>
</feature>
<keyword evidence="7 17" id="KW-0285">Flavoprotein</keyword>
<dbReference type="CDD" id="cd06184">
    <property type="entry name" value="flavohem_like_fad_nad_binding"/>
    <property type="match status" value="1"/>
</dbReference>
<dbReference type="RefSeq" id="WP_119554583.1">
    <property type="nucleotide sequence ID" value="NZ_QXMN01000018.1"/>
</dbReference>
<feature type="binding site" evidence="17">
    <location>
        <position position="190"/>
    </location>
    <ligand>
        <name>FAD</name>
        <dbReference type="ChEBI" id="CHEBI:57692"/>
    </ligand>
</feature>
<feature type="domain" description="FAD-binding FR-type" evidence="19">
    <location>
        <begin position="152"/>
        <end position="255"/>
    </location>
</feature>
<dbReference type="Gene3D" id="3.40.50.80">
    <property type="entry name" value="Nucleotide-binding domain of ferredoxin-NADP reductase (FNR) module"/>
    <property type="match status" value="1"/>
</dbReference>
<comment type="caution">
    <text evidence="20">The sequence shown here is derived from an EMBL/GenBank/DDBJ whole genome shotgun (WGS) entry which is preliminary data.</text>
</comment>
<accession>A0A9X8D4H7</accession>
<evidence type="ECO:0000256" key="12">
    <source>
        <dbReference type="ARBA" id="ARBA00023004"/>
    </source>
</evidence>
<comment type="domain">
    <text evidence="17">Consists of two distinct domains; an N-terminal heme-containing oxygen-binding domain and a C-terminal reductase domain with binding sites for FAD and NAD(P)H.</text>
</comment>
<sequence>MFSERTISLVKATVPLLQSQGEAITSHFYRLMFTNHPEVKAFFNEAHQASGTQARALAGAVLAYAAHIDRLEALAGALPRIIQKHAALGVLPEHYPVVGRCLLQAIREVLGEVATDEILAAWAEAYQALADLLIAAEEEVYRANEQQPGGWRGQRRFRVARREAESELILSLYLEPEDGAALLAFTPGQYLTLVLDIDGETVRRNYSLSDAPGKPWYRISVKREEGGRVSNWLHAHAQAGTVLDVLPPCGDFVLKPVPAEGRPLVLVTGGVGITPAMSMLEAAAPTGRSIRFIHAARHGGVHAFRERVDALAAAHANVEALYVYDTPRDSDRPHATGFVTQELLAQALPADRDVDFYFLGPKPFMQAMYANGVTLGVPAQQIHYEFFGPLEDLKAAA</sequence>
<feature type="binding site" evidence="17">
    <location>
        <begin position="386"/>
        <end position="389"/>
    </location>
    <ligand>
        <name>FAD</name>
        <dbReference type="ChEBI" id="CHEBI:57692"/>
    </ligand>
</feature>
<evidence type="ECO:0000256" key="10">
    <source>
        <dbReference type="ARBA" id="ARBA00022857"/>
    </source>
</evidence>
<name>A0A9X8D4H7_9BURK</name>
<reference evidence="20 21" key="1">
    <citation type="submission" date="2018-09" db="EMBL/GenBank/DDBJ databases">
        <title>Acidovorax cavernicola nov. sp. isolated from Gruta de las Maravillas (Aracena, Spain).</title>
        <authorList>
            <person name="Jurado V."/>
            <person name="Gutierrez-Patricio S."/>
            <person name="Gonzalez-Pimentel J.L."/>
            <person name="Miller A.Z."/>
            <person name="Laiz L."/>
            <person name="Saiz-Jimenez C."/>
        </authorList>
    </citation>
    <scope>NUCLEOTIDE SEQUENCE [LARGE SCALE GENOMIC DNA]</scope>
    <source>
        <strain evidence="20 21">1011MAR4D40.2</strain>
    </source>
</reference>
<evidence type="ECO:0000256" key="13">
    <source>
        <dbReference type="ARBA" id="ARBA00023027"/>
    </source>
</evidence>
<keyword evidence="11 17" id="KW-0560">Oxidoreductase</keyword>
<dbReference type="GO" id="GO:0008941">
    <property type="term" value="F:nitric oxide dioxygenase NAD(P)H activity"/>
    <property type="evidence" value="ECO:0007669"/>
    <property type="project" value="UniProtKB-UniRule"/>
</dbReference>
<keyword evidence="12 17" id="KW-0408">Iron</keyword>
<protein>
    <recommendedName>
        <fullName evidence="17">Flavohemoprotein</fullName>
    </recommendedName>
    <alternativeName>
        <fullName evidence="17">Flavohemoglobin</fullName>
    </alternativeName>
    <alternativeName>
        <fullName evidence="17">Hemoglobin-like protein</fullName>
    </alternativeName>
    <alternativeName>
        <fullName evidence="17">Nitric oxide dioxygenase</fullName>
        <shortName evidence="17">NO oxygenase</shortName>
        <shortName evidence="17">NOD</shortName>
        <ecNumber evidence="17">1.14.12.17</ecNumber>
    </alternativeName>
</protein>
<feature type="site" description="Involved in heme-bound ligand stabilization and O-O bond activation" evidence="17">
    <location>
        <position position="29"/>
    </location>
</feature>
<evidence type="ECO:0000256" key="17">
    <source>
        <dbReference type="HAMAP-Rule" id="MF_01252"/>
    </source>
</evidence>
<keyword evidence="3 17" id="KW-0813">Transport</keyword>
<evidence type="ECO:0000256" key="16">
    <source>
        <dbReference type="ARBA" id="ARBA00049433"/>
    </source>
</evidence>
<dbReference type="Proteomes" id="UP000265619">
    <property type="component" value="Unassembled WGS sequence"/>
</dbReference>
<dbReference type="InterPro" id="IPR023950">
    <property type="entry name" value="Hmp"/>
</dbReference>
<keyword evidence="6 17" id="KW-0561">Oxygen transport</keyword>
<comment type="similarity">
    <text evidence="2 17">Belongs to the globin family. Two-domain flavohemoproteins subfamily.</text>
</comment>
<feature type="binding site" evidence="17">
    <location>
        <begin position="204"/>
        <end position="207"/>
    </location>
    <ligand>
        <name>FAD</name>
        <dbReference type="ChEBI" id="CHEBI:57692"/>
    </ligand>
</feature>
<dbReference type="Pfam" id="PF00042">
    <property type="entry name" value="Globin"/>
    <property type="match status" value="1"/>
</dbReference>
<dbReference type="PROSITE" id="PS01033">
    <property type="entry name" value="GLOBIN"/>
    <property type="match status" value="1"/>
</dbReference>
<comment type="cofactor">
    <cofactor evidence="17">
        <name>heme b</name>
        <dbReference type="ChEBI" id="CHEBI:60344"/>
    </cofactor>
    <text evidence="17">Binds 1 heme b (iron(II)-protoporphyrin IX) group per subunit.</text>
</comment>
<evidence type="ECO:0000256" key="6">
    <source>
        <dbReference type="ARBA" id="ARBA00022621"/>
    </source>
</evidence>
<dbReference type="InterPro" id="IPR039261">
    <property type="entry name" value="FNR_nucleotide-bd"/>
</dbReference>
<evidence type="ECO:0000259" key="18">
    <source>
        <dbReference type="PROSITE" id="PS01033"/>
    </source>
</evidence>
<dbReference type="PRINTS" id="PR00410">
    <property type="entry name" value="PHEHYDRXLASE"/>
</dbReference>
<evidence type="ECO:0000256" key="7">
    <source>
        <dbReference type="ARBA" id="ARBA00022630"/>
    </source>
</evidence>
<keyword evidence="4 17" id="KW-0216">Detoxification</keyword>
<keyword evidence="8 17" id="KW-0479">Metal-binding</keyword>
<comment type="similarity">
    <text evidence="1 17">In the C-terminal section; belongs to the flavoprotein pyridine nucleotide cytochrome reductase family.</text>
</comment>
<feature type="active site" description="Charge relay system" evidence="17">
    <location>
        <position position="95"/>
    </location>
</feature>
<dbReference type="InterPro" id="IPR000971">
    <property type="entry name" value="Globin"/>
</dbReference>
<dbReference type="Gene3D" id="1.10.490.10">
    <property type="entry name" value="Globins"/>
    <property type="match status" value="1"/>
</dbReference>
<dbReference type="FunFam" id="3.40.50.80:FF:000010">
    <property type="entry name" value="Flavohemoprotein"/>
    <property type="match status" value="1"/>
</dbReference>
<dbReference type="GO" id="GO:0071500">
    <property type="term" value="P:cellular response to nitrosative stress"/>
    <property type="evidence" value="ECO:0007669"/>
    <property type="project" value="TreeGrafter"/>
</dbReference>
<keyword evidence="5 17" id="KW-0349">Heme</keyword>
<dbReference type="InterPro" id="IPR017927">
    <property type="entry name" value="FAD-bd_FR_type"/>
</dbReference>
<dbReference type="GO" id="GO:0009636">
    <property type="term" value="P:response to toxic substance"/>
    <property type="evidence" value="ECO:0007669"/>
    <property type="project" value="UniProtKB-KW"/>
</dbReference>
<evidence type="ECO:0000256" key="14">
    <source>
        <dbReference type="ARBA" id="ARBA00025094"/>
    </source>
</evidence>
<evidence type="ECO:0000256" key="15">
    <source>
        <dbReference type="ARBA" id="ARBA00048649"/>
    </source>
</evidence>
<gene>
    <name evidence="17" type="primary">hmp</name>
    <name evidence="20" type="ORF">D3H34_15860</name>
</gene>
<dbReference type="Gene3D" id="2.40.30.10">
    <property type="entry name" value="Translation factors"/>
    <property type="match status" value="1"/>
</dbReference>
<dbReference type="FunFam" id="2.40.30.10:FF:000034">
    <property type="entry name" value="Flavohemoprotein"/>
    <property type="match status" value="1"/>
</dbReference>
<dbReference type="GO" id="GO:0020037">
    <property type="term" value="F:heme binding"/>
    <property type="evidence" value="ECO:0007669"/>
    <property type="project" value="InterPro"/>
</dbReference>
<feature type="active site" description="Charge relay system" evidence="17">
    <location>
        <position position="137"/>
    </location>
</feature>
<feature type="binding site" evidence="17">
    <location>
        <begin position="270"/>
        <end position="275"/>
    </location>
    <ligand>
        <name>NADP(+)</name>
        <dbReference type="ChEBI" id="CHEBI:58349"/>
    </ligand>
</feature>
<evidence type="ECO:0000256" key="11">
    <source>
        <dbReference type="ARBA" id="ARBA00023002"/>
    </source>
</evidence>
<feature type="site" description="Influences the redox potential of the prosthetic heme and FAD groups" evidence="17">
    <location>
        <position position="84"/>
    </location>
</feature>
<dbReference type="OrthoDB" id="9801223at2"/>
<evidence type="ECO:0000256" key="9">
    <source>
        <dbReference type="ARBA" id="ARBA00022827"/>
    </source>
</evidence>
<dbReference type="PANTHER" id="PTHR43396:SF3">
    <property type="entry name" value="FLAVOHEMOPROTEIN"/>
    <property type="match status" value="1"/>
</dbReference>
<comment type="cofactor">
    <cofactor evidence="17">
        <name>FAD</name>
        <dbReference type="ChEBI" id="CHEBI:57692"/>
    </cofactor>
    <text evidence="17">Binds 1 FAD per subunit.</text>
</comment>